<dbReference type="AlphaFoldDB" id="E4T5J6"/>
<evidence type="ECO:0000313" key="1">
    <source>
        <dbReference type="EMBL" id="ADQ79990.1"/>
    </source>
</evidence>
<name>E4T5J6_PALPW</name>
<gene>
    <name evidence="1" type="ordered locus">Palpr_1851</name>
</gene>
<dbReference type="KEGG" id="ppn:Palpr_1851"/>
<dbReference type="Proteomes" id="UP000008718">
    <property type="component" value="Chromosome"/>
</dbReference>
<dbReference type="InterPro" id="IPR025591">
    <property type="entry name" value="RloB"/>
</dbReference>
<dbReference type="EMBL" id="CP002345">
    <property type="protein sequence ID" value="ADQ79990.1"/>
    <property type="molecule type" value="Genomic_DNA"/>
</dbReference>
<dbReference type="OrthoDB" id="1366690at2"/>
<organism evidence="1 2">
    <name type="scientific">Paludibacter propionicigenes (strain DSM 17365 / JCM 13257 / WB4)</name>
    <dbReference type="NCBI Taxonomy" id="694427"/>
    <lineage>
        <taxon>Bacteria</taxon>
        <taxon>Pseudomonadati</taxon>
        <taxon>Bacteroidota</taxon>
        <taxon>Bacteroidia</taxon>
        <taxon>Bacteroidales</taxon>
        <taxon>Paludibacteraceae</taxon>
        <taxon>Paludibacter</taxon>
    </lineage>
</organism>
<protein>
    <recommendedName>
        <fullName evidence="3">RloB-like protein</fullName>
    </recommendedName>
</protein>
<evidence type="ECO:0008006" key="3">
    <source>
        <dbReference type="Google" id="ProtNLM"/>
    </source>
</evidence>
<sequence length="212" mass="24854">MGRSTGKRATLDSNAIAVIGEGITEQYYLQSIPNVKAKITPKLPQHSTGNKFLEDKIKECIDNGYSNIFVLIDMDNKTDVKDRVRYRQIKDRFHNKTFKNASRGTQSTIIFFENERCLEIWFLFHFKNTTAQFLSQNELIREIKRYCAYEKTEKFFLSTKGLHQYFTKNGGDLEMAKLRSESSIKRKDEEGVDYTYSEMKLFFDLVQKKDCD</sequence>
<accession>E4T5J6</accession>
<proteinExistence type="predicted"/>
<keyword evidence="2" id="KW-1185">Reference proteome</keyword>
<dbReference type="HOGENOM" id="CLU_116606_0_0_10"/>
<reference key="1">
    <citation type="submission" date="2010-11" db="EMBL/GenBank/DDBJ databases">
        <title>The complete genome of Paludibacter propionicigenes DSM 17365.</title>
        <authorList>
            <consortium name="US DOE Joint Genome Institute (JGI-PGF)"/>
            <person name="Lucas S."/>
            <person name="Copeland A."/>
            <person name="Lapidus A."/>
            <person name="Bruce D."/>
            <person name="Goodwin L."/>
            <person name="Pitluck S."/>
            <person name="Kyrpides N."/>
            <person name="Mavromatis K."/>
            <person name="Ivanova N."/>
            <person name="Munk A.C."/>
            <person name="Brettin T."/>
            <person name="Detter J.C."/>
            <person name="Han C."/>
            <person name="Tapia R."/>
            <person name="Land M."/>
            <person name="Hauser L."/>
            <person name="Markowitz V."/>
            <person name="Cheng J.-F."/>
            <person name="Hugenholtz P."/>
            <person name="Woyke T."/>
            <person name="Wu D."/>
            <person name="Gronow S."/>
            <person name="Wellnitz S."/>
            <person name="Brambilla E."/>
            <person name="Klenk H.-P."/>
            <person name="Eisen J.A."/>
        </authorList>
    </citation>
    <scope>NUCLEOTIDE SEQUENCE</scope>
    <source>
        <strain>WB4</strain>
    </source>
</reference>
<dbReference type="eggNOG" id="ENOG5033A4E">
    <property type="taxonomic scope" value="Bacteria"/>
</dbReference>
<dbReference type="Pfam" id="PF13707">
    <property type="entry name" value="RloB"/>
    <property type="match status" value="1"/>
</dbReference>
<dbReference type="STRING" id="694427.Palpr_1851"/>
<reference evidence="1 2" key="2">
    <citation type="journal article" date="2011" name="Stand. Genomic Sci.">
        <title>Complete genome sequence of Paludibacter propionicigenes type strain (WB4).</title>
        <authorList>
            <person name="Gronow S."/>
            <person name="Munk C."/>
            <person name="Lapidus A."/>
            <person name="Nolan M."/>
            <person name="Lucas S."/>
            <person name="Hammon N."/>
            <person name="Deshpande S."/>
            <person name="Cheng J.F."/>
            <person name="Tapia R."/>
            <person name="Han C."/>
            <person name="Goodwin L."/>
            <person name="Pitluck S."/>
            <person name="Liolios K."/>
            <person name="Ivanova N."/>
            <person name="Mavromatis K."/>
            <person name="Mikhailova N."/>
            <person name="Pati A."/>
            <person name="Chen A."/>
            <person name="Palaniappan K."/>
            <person name="Land M."/>
            <person name="Hauser L."/>
            <person name="Chang Y.J."/>
            <person name="Jeffries C.D."/>
            <person name="Brambilla E."/>
            <person name="Rohde M."/>
            <person name="Goker M."/>
            <person name="Detter J.C."/>
            <person name="Woyke T."/>
            <person name="Bristow J."/>
            <person name="Eisen J.A."/>
            <person name="Markowitz V."/>
            <person name="Hugenholtz P."/>
            <person name="Kyrpides N.C."/>
            <person name="Klenk H.P."/>
        </authorList>
    </citation>
    <scope>NUCLEOTIDE SEQUENCE [LARGE SCALE GENOMIC DNA]</scope>
    <source>
        <strain evidence="2">DSM 17365 / JCM 13257 / WB4</strain>
    </source>
</reference>
<dbReference type="RefSeq" id="WP_013445359.1">
    <property type="nucleotide sequence ID" value="NC_014734.1"/>
</dbReference>
<evidence type="ECO:0000313" key="2">
    <source>
        <dbReference type="Proteomes" id="UP000008718"/>
    </source>
</evidence>